<protein>
    <submittedName>
        <fullName evidence="2">Uncharacterized protein</fullName>
    </submittedName>
</protein>
<name>A0AAD6ZI69_9AGAR</name>
<feature type="region of interest" description="Disordered" evidence="1">
    <location>
        <begin position="38"/>
        <end position="57"/>
    </location>
</feature>
<evidence type="ECO:0000313" key="3">
    <source>
        <dbReference type="Proteomes" id="UP001218218"/>
    </source>
</evidence>
<gene>
    <name evidence="2" type="ORF">DFH08DRAFT_887863</name>
</gene>
<evidence type="ECO:0000313" key="2">
    <source>
        <dbReference type="EMBL" id="KAJ7323291.1"/>
    </source>
</evidence>
<comment type="caution">
    <text evidence="2">The sequence shown here is derived from an EMBL/GenBank/DDBJ whole genome shotgun (WGS) entry which is preliminary data.</text>
</comment>
<dbReference type="EMBL" id="JARIHO010000047">
    <property type="protein sequence ID" value="KAJ7323291.1"/>
    <property type="molecule type" value="Genomic_DNA"/>
</dbReference>
<dbReference type="AlphaFoldDB" id="A0AAD6ZI69"/>
<evidence type="ECO:0000256" key="1">
    <source>
        <dbReference type="SAM" id="MobiDB-lite"/>
    </source>
</evidence>
<accession>A0AAD6ZI69</accession>
<organism evidence="2 3">
    <name type="scientific">Mycena albidolilacea</name>
    <dbReference type="NCBI Taxonomy" id="1033008"/>
    <lineage>
        <taxon>Eukaryota</taxon>
        <taxon>Fungi</taxon>
        <taxon>Dikarya</taxon>
        <taxon>Basidiomycota</taxon>
        <taxon>Agaricomycotina</taxon>
        <taxon>Agaricomycetes</taxon>
        <taxon>Agaricomycetidae</taxon>
        <taxon>Agaricales</taxon>
        <taxon>Marasmiineae</taxon>
        <taxon>Mycenaceae</taxon>
        <taxon>Mycena</taxon>
    </lineage>
</organism>
<reference evidence="2" key="1">
    <citation type="submission" date="2023-03" db="EMBL/GenBank/DDBJ databases">
        <title>Massive genome expansion in bonnet fungi (Mycena s.s.) driven by repeated elements and novel gene families across ecological guilds.</title>
        <authorList>
            <consortium name="Lawrence Berkeley National Laboratory"/>
            <person name="Harder C.B."/>
            <person name="Miyauchi S."/>
            <person name="Viragh M."/>
            <person name="Kuo A."/>
            <person name="Thoen E."/>
            <person name="Andreopoulos B."/>
            <person name="Lu D."/>
            <person name="Skrede I."/>
            <person name="Drula E."/>
            <person name="Henrissat B."/>
            <person name="Morin E."/>
            <person name="Kohler A."/>
            <person name="Barry K."/>
            <person name="LaButti K."/>
            <person name="Morin E."/>
            <person name="Salamov A."/>
            <person name="Lipzen A."/>
            <person name="Mereny Z."/>
            <person name="Hegedus B."/>
            <person name="Baldrian P."/>
            <person name="Stursova M."/>
            <person name="Weitz H."/>
            <person name="Taylor A."/>
            <person name="Grigoriev I.V."/>
            <person name="Nagy L.G."/>
            <person name="Martin F."/>
            <person name="Kauserud H."/>
        </authorList>
    </citation>
    <scope>NUCLEOTIDE SEQUENCE</scope>
    <source>
        <strain evidence="2">CBHHK002</strain>
    </source>
</reference>
<sequence>MRPLLMSCLWYAPLPMLTLPSPRASVLHPGVPCHPHSSPCEPRPLSGPTKAASSSSQACRLVRLVRYSSPS</sequence>
<keyword evidence="3" id="KW-1185">Reference proteome</keyword>
<proteinExistence type="predicted"/>
<dbReference type="Proteomes" id="UP001218218">
    <property type="component" value="Unassembled WGS sequence"/>
</dbReference>